<evidence type="ECO:0000259" key="3">
    <source>
        <dbReference type="PROSITE" id="PS50011"/>
    </source>
</evidence>
<evidence type="ECO:0000256" key="1">
    <source>
        <dbReference type="ARBA" id="ARBA00022741"/>
    </source>
</evidence>
<dbReference type="GO" id="GO:0004713">
    <property type="term" value="F:protein tyrosine kinase activity"/>
    <property type="evidence" value="ECO:0007669"/>
    <property type="project" value="InterPro"/>
</dbReference>
<keyword evidence="4" id="KW-0418">Kinase</keyword>
<dbReference type="GO" id="GO:0005886">
    <property type="term" value="C:plasma membrane"/>
    <property type="evidence" value="ECO:0007669"/>
    <property type="project" value="TreeGrafter"/>
</dbReference>
<dbReference type="EMBL" id="JANAVB010002823">
    <property type="protein sequence ID" value="KAJ6850477.1"/>
    <property type="molecule type" value="Genomic_DNA"/>
</dbReference>
<dbReference type="AlphaFoldDB" id="A0AAX6IC97"/>
<accession>A0AAX6IC97</accession>
<dbReference type="InterPro" id="IPR000719">
    <property type="entry name" value="Prot_kinase_dom"/>
</dbReference>
<dbReference type="GO" id="GO:0005524">
    <property type="term" value="F:ATP binding"/>
    <property type="evidence" value="ECO:0007669"/>
    <property type="project" value="UniProtKB-KW"/>
</dbReference>
<dbReference type="InterPro" id="IPR020635">
    <property type="entry name" value="Tyr_kinase_cat_dom"/>
</dbReference>
<dbReference type="InterPro" id="IPR001245">
    <property type="entry name" value="Ser-Thr/Tyr_kinase_cat_dom"/>
</dbReference>
<gene>
    <name evidence="4" type="ORF">M6B38_264335</name>
</gene>
<dbReference type="InterPro" id="IPR011009">
    <property type="entry name" value="Kinase-like_dom_sf"/>
</dbReference>
<protein>
    <submittedName>
        <fullName evidence="4">Calmodulin-binding receptor-like cytoplasmic kinase 2</fullName>
    </submittedName>
</protein>
<keyword evidence="2" id="KW-0067">ATP-binding</keyword>
<dbReference type="PANTHER" id="PTHR27001:SF930">
    <property type="entry name" value="OS02G0821400 PROTEIN"/>
    <property type="match status" value="1"/>
</dbReference>
<dbReference type="PROSITE" id="PS50011">
    <property type="entry name" value="PROTEIN_KINASE_DOM"/>
    <property type="match status" value="1"/>
</dbReference>
<dbReference type="Pfam" id="PF07714">
    <property type="entry name" value="PK_Tyr_Ser-Thr"/>
    <property type="match status" value="1"/>
</dbReference>
<evidence type="ECO:0000313" key="5">
    <source>
        <dbReference type="Proteomes" id="UP001140949"/>
    </source>
</evidence>
<feature type="domain" description="Protein kinase" evidence="3">
    <location>
        <begin position="11"/>
        <end position="284"/>
    </location>
</feature>
<dbReference type="Gene3D" id="3.30.200.20">
    <property type="entry name" value="Phosphorylase Kinase, domain 1"/>
    <property type="match status" value="1"/>
</dbReference>
<evidence type="ECO:0000313" key="4">
    <source>
        <dbReference type="EMBL" id="KAJ6850477.1"/>
    </source>
</evidence>
<sequence>MREIHRATKNFSPTLKIGQGGFGVYKGTLDDGMVSQSSAPRRASTTTIWGQNSRARSRCWRRSSICLVRFHGYLEHEDERIIVVEYVPNGTLREHLDCVHGNHLDLAARLDIAIDVAHAVTYLHMYADHPIIHEISSHRTFSLRRTSGLKLQTLGSLGGVQRRREPLTFRLRSRGLQGIWTRSISEPISSRRERRLLLRRLAGGNNVGKAPIEPKRGRKERITPKWAMHKFMDGDAVQVLDPNLSQSRATNVALEKILELALQCLAPTKEGRPSMKRCAEILWSIRKNYRELASSDSLSQSEI</sequence>
<reference evidence="4" key="1">
    <citation type="journal article" date="2023" name="GigaByte">
        <title>Genome assembly of the bearded iris, Iris pallida Lam.</title>
        <authorList>
            <person name="Bruccoleri R.E."/>
            <person name="Oakeley E.J."/>
            <person name="Faust A.M.E."/>
            <person name="Altorfer M."/>
            <person name="Dessus-Babus S."/>
            <person name="Burckhardt D."/>
            <person name="Oertli M."/>
            <person name="Naumann U."/>
            <person name="Petersen F."/>
            <person name="Wong J."/>
        </authorList>
    </citation>
    <scope>NUCLEOTIDE SEQUENCE</scope>
    <source>
        <strain evidence="4">GSM-AAB239-AS_SAM_17_03QT</strain>
    </source>
</reference>
<keyword evidence="5" id="KW-1185">Reference proteome</keyword>
<comment type="caution">
    <text evidence="4">The sequence shown here is derived from an EMBL/GenBank/DDBJ whole genome shotgun (WGS) entry which is preliminary data.</text>
</comment>
<dbReference type="SMART" id="SM00219">
    <property type="entry name" value="TyrKc"/>
    <property type="match status" value="1"/>
</dbReference>
<proteinExistence type="predicted"/>
<keyword evidence="4" id="KW-0675">Receptor</keyword>
<dbReference type="Proteomes" id="UP001140949">
    <property type="component" value="Unassembled WGS sequence"/>
</dbReference>
<dbReference type="SUPFAM" id="SSF56112">
    <property type="entry name" value="Protein kinase-like (PK-like)"/>
    <property type="match status" value="1"/>
</dbReference>
<reference evidence="4" key="2">
    <citation type="submission" date="2023-04" db="EMBL/GenBank/DDBJ databases">
        <authorList>
            <person name="Bruccoleri R.E."/>
            <person name="Oakeley E.J."/>
            <person name="Faust A.-M."/>
            <person name="Dessus-Babus S."/>
            <person name="Altorfer M."/>
            <person name="Burckhardt D."/>
            <person name="Oertli M."/>
            <person name="Naumann U."/>
            <person name="Petersen F."/>
            <person name="Wong J."/>
        </authorList>
    </citation>
    <scope>NUCLEOTIDE SEQUENCE</scope>
    <source>
        <strain evidence="4">GSM-AAB239-AS_SAM_17_03QT</strain>
        <tissue evidence="4">Leaf</tissue>
    </source>
</reference>
<name>A0AAX6IC97_IRIPA</name>
<dbReference type="Gene3D" id="1.10.510.10">
    <property type="entry name" value="Transferase(Phosphotransferase) domain 1"/>
    <property type="match status" value="2"/>
</dbReference>
<dbReference type="PANTHER" id="PTHR27001">
    <property type="entry name" value="OS01G0253100 PROTEIN"/>
    <property type="match status" value="1"/>
</dbReference>
<organism evidence="4 5">
    <name type="scientific">Iris pallida</name>
    <name type="common">Sweet iris</name>
    <dbReference type="NCBI Taxonomy" id="29817"/>
    <lineage>
        <taxon>Eukaryota</taxon>
        <taxon>Viridiplantae</taxon>
        <taxon>Streptophyta</taxon>
        <taxon>Embryophyta</taxon>
        <taxon>Tracheophyta</taxon>
        <taxon>Spermatophyta</taxon>
        <taxon>Magnoliopsida</taxon>
        <taxon>Liliopsida</taxon>
        <taxon>Asparagales</taxon>
        <taxon>Iridaceae</taxon>
        <taxon>Iridoideae</taxon>
        <taxon>Irideae</taxon>
        <taxon>Iris</taxon>
    </lineage>
</organism>
<keyword evidence="1" id="KW-0547">Nucleotide-binding</keyword>
<evidence type="ECO:0000256" key="2">
    <source>
        <dbReference type="ARBA" id="ARBA00022840"/>
    </source>
</evidence>
<keyword evidence="4" id="KW-0808">Transferase</keyword>